<evidence type="ECO:0000259" key="1">
    <source>
        <dbReference type="PROSITE" id="PS51704"/>
    </source>
</evidence>
<dbReference type="PANTHER" id="PTHR46211">
    <property type="entry name" value="GLYCEROPHOSPHORYL DIESTER PHOSPHODIESTERASE"/>
    <property type="match status" value="1"/>
</dbReference>
<dbReference type="SUPFAM" id="SSF51695">
    <property type="entry name" value="PLC-like phosphodiesterases"/>
    <property type="match status" value="1"/>
</dbReference>
<dbReference type="Proteomes" id="UP001595989">
    <property type="component" value="Unassembled WGS sequence"/>
</dbReference>
<sequence length="244" mass="27607">MTKIFAHRGSAGTHPENTMASYREAKRVGADGIELDVHLTSDGKLAVIHDETVDRTTNGTGHIKDFTLAELKELDAGSWFTSEFSGETIPELGEVLAWVKQEKLLVNIELKNVFYLDYPGIEENVLQEVNRYGLKEQTVISSFNHIGLNTVRRLDSEIDCAILYSEKLYQPWNYAKTLGSTSLHPHLYGMNDEMIQYAEQIGCPVRPFTINEEQQIEKFIRLGCSAIITDFPERAVILREAISR</sequence>
<proteinExistence type="predicted"/>
<gene>
    <name evidence="2" type="ORF">ACFO3D_06510</name>
</gene>
<dbReference type="InterPro" id="IPR030395">
    <property type="entry name" value="GP_PDE_dom"/>
</dbReference>
<evidence type="ECO:0000313" key="2">
    <source>
        <dbReference type="EMBL" id="MFC4557861.1"/>
    </source>
</evidence>
<organism evidence="2 3">
    <name type="scientific">Virgibacillus kekensis</name>
    <dbReference type="NCBI Taxonomy" id="202261"/>
    <lineage>
        <taxon>Bacteria</taxon>
        <taxon>Bacillati</taxon>
        <taxon>Bacillota</taxon>
        <taxon>Bacilli</taxon>
        <taxon>Bacillales</taxon>
        <taxon>Bacillaceae</taxon>
        <taxon>Virgibacillus</taxon>
    </lineage>
</organism>
<dbReference type="EMBL" id="JBHSFU010000004">
    <property type="protein sequence ID" value="MFC4557861.1"/>
    <property type="molecule type" value="Genomic_DNA"/>
</dbReference>
<feature type="domain" description="GP-PDE" evidence="1">
    <location>
        <begin position="2"/>
        <end position="239"/>
    </location>
</feature>
<dbReference type="Pfam" id="PF03009">
    <property type="entry name" value="GDPD"/>
    <property type="match status" value="1"/>
</dbReference>
<evidence type="ECO:0000313" key="3">
    <source>
        <dbReference type="Proteomes" id="UP001595989"/>
    </source>
</evidence>
<dbReference type="PANTHER" id="PTHR46211:SF1">
    <property type="entry name" value="GLYCEROPHOSPHODIESTER PHOSPHODIESTERASE, CYTOPLASMIC"/>
    <property type="match status" value="1"/>
</dbReference>
<reference evidence="3" key="1">
    <citation type="journal article" date="2019" name="Int. J. Syst. Evol. Microbiol.">
        <title>The Global Catalogue of Microorganisms (GCM) 10K type strain sequencing project: providing services to taxonomists for standard genome sequencing and annotation.</title>
        <authorList>
            <consortium name="The Broad Institute Genomics Platform"/>
            <consortium name="The Broad Institute Genome Sequencing Center for Infectious Disease"/>
            <person name="Wu L."/>
            <person name="Ma J."/>
        </authorList>
    </citation>
    <scope>NUCLEOTIDE SEQUENCE [LARGE SCALE GENOMIC DNA]</scope>
    <source>
        <strain evidence="3">CGMCC 4.7426</strain>
    </source>
</reference>
<comment type="caution">
    <text evidence="2">The sequence shown here is derived from an EMBL/GenBank/DDBJ whole genome shotgun (WGS) entry which is preliminary data.</text>
</comment>
<dbReference type="InterPro" id="IPR017946">
    <property type="entry name" value="PLC-like_Pdiesterase_TIM-brl"/>
</dbReference>
<dbReference type="RefSeq" id="WP_390294002.1">
    <property type="nucleotide sequence ID" value="NZ_JBHSFU010000004.1"/>
</dbReference>
<dbReference type="CDD" id="cd08563">
    <property type="entry name" value="GDPD_TtGDE_like"/>
    <property type="match status" value="1"/>
</dbReference>
<dbReference type="Gene3D" id="3.20.20.190">
    <property type="entry name" value="Phosphatidylinositol (PI) phosphodiesterase"/>
    <property type="match status" value="1"/>
</dbReference>
<name>A0ABV9DGJ7_9BACI</name>
<protein>
    <submittedName>
        <fullName evidence="2">Glycerophosphodiester phosphodiesterase</fullName>
    </submittedName>
</protein>
<accession>A0ABV9DGJ7</accession>
<dbReference type="PROSITE" id="PS51704">
    <property type="entry name" value="GP_PDE"/>
    <property type="match status" value="1"/>
</dbReference>
<keyword evidence="3" id="KW-1185">Reference proteome</keyword>